<feature type="compositionally biased region" description="Basic and acidic residues" evidence="1">
    <location>
        <begin position="303"/>
        <end position="333"/>
    </location>
</feature>
<name>A0A8A3PBS1_9HELO</name>
<sequence>MFTTSPRACSEGKNHHNLHPPPISIGHSPTHEPSNAPPKDHAKAEIAHAIGVPDASSHRLTPNALRHLRFEDAIAELRAGYTRSVMDQWALRRVRIVAWITSGALDGGVDGDGRALIVSRPSFWGEEMLRAGWPWGGESAEAYEGSRPERWRRTMGWVQGVEGGVGSVRSARTLEDEVYNFCGDEEEILHRSVSEPERDEEGSSQDPRRPAPKNIPPSTQPGPSTTYPAADNPRICNNLLPPSHADIPPRLDSDITHTLPHLLMRPALSPRNIVRASNDKIPDAHRAMGKKIVAGTPSSPLERFPEKIERGRTRWSRHDQERAKKRDDYDRAGESQAVHVLIEGVKYKEG</sequence>
<evidence type="ECO:0000313" key="3">
    <source>
        <dbReference type="Proteomes" id="UP000672032"/>
    </source>
</evidence>
<feature type="region of interest" description="Disordered" evidence="1">
    <location>
        <begin position="189"/>
        <end position="252"/>
    </location>
</feature>
<gene>
    <name evidence="2" type="ORF">DSL72_002140</name>
</gene>
<accession>A0A8A3PBS1</accession>
<protein>
    <submittedName>
        <fullName evidence="2">Uncharacterized protein</fullName>
    </submittedName>
</protein>
<dbReference type="EMBL" id="CP063407">
    <property type="protein sequence ID" value="QSZ32562.1"/>
    <property type="molecule type" value="Genomic_DNA"/>
</dbReference>
<dbReference type="AlphaFoldDB" id="A0A8A3PBS1"/>
<proteinExistence type="predicted"/>
<reference evidence="2" key="1">
    <citation type="submission" date="2020-10" db="EMBL/GenBank/DDBJ databases">
        <title>Genome Sequence of Monilinia vaccinii-corymbosi Sheds Light on Mummy Berry Disease Infection of Blueberry and Mating Type.</title>
        <authorList>
            <person name="Yow A.G."/>
            <person name="Zhang Y."/>
            <person name="Bansal K."/>
            <person name="Eacker S.M."/>
            <person name="Sullivan S."/>
            <person name="Liachko I."/>
            <person name="Cubeta M.A."/>
            <person name="Rollins J.A."/>
            <person name="Ashrafi H."/>
        </authorList>
    </citation>
    <scope>NUCLEOTIDE SEQUENCE</scope>
    <source>
        <strain evidence="2">RL-1</strain>
    </source>
</reference>
<evidence type="ECO:0000256" key="1">
    <source>
        <dbReference type="SAM" id="MobiDB-lite"/>
    </source>
</evidence>
<evidence type="ECO:0000313" key="2">
    <source>
        <dbReference type="EMBL" id="QSZ32562.1"/>
    </source>
</evidence>
<keyword evidence="3" id="KW-1185">Reference proteome</keyword>
<dbReference type="OrthoDB" id="3555855at2759"/>
<dbReference type="Proteomes" id="UP000672032">
    <property type="component" value="Chromosome 3"/>
</dbReference>
<feature type="region of interest" description="Disordered" evidence="1">
    <location>
        <begin position="1"/>
        <end position="41"/>
    </location>
</feature>
<organism evidence="2 3">
    <name type="scientific">Monilinia vaccinii-corymbosi</name>
    <dbReference type="NCBI Taxonomy" id="61207"/>
    <lineage>
        <taxon>Eukaryota</taxon>
        <taxon>Fungi</taxon>
        <taxon>Dikarya</taxon>
        <taxon>Ascomycota</taxon>
        <taxon>Pezizomycotina</taxon>
        <taxon>Leotiomycetes</taxon>
        <taxon>Helotiales</taxon>
        <taxon>Sclerotiniaceae</taxon>
        <taxon>Monilinia</taxon>
    </lineage>
</organism>
<feature type="region of interest" description="Disordered" evidence="1">
    <location>
        <begin position="295"/>
        <end position="335"/>
    </location>
</feature>